<evidence type="ECO:0000259" key="16">
    <source>
        <dbReference type="PROSITE" id="PS50237"/>
    </source>
</evidence>
<keyword evidence="6" id="KW-0479">Metal-binding</keyword>
<dbReference type="Pfam" id="PF20173">
    <property type="entry name" value="ZnF_RZ-type"/>
    <property type="match status" value="1"/>
</dbReference>
<dbReference type="CDD" id="cd00078">
    <property type="entry name" value="HECTc"/>
    <property type="match status" value="1"/>
</dbReference>
<dbReference type="Proteomes" id="UP000606274">
    <property type="component" value="Unassembled WGS sequence"/>
</dbReference>
<organism evidence="18 19">
    <name type="scientific">Silurus meridionalis</name>
    <name type="common">Southern catfish</name>
    <name type="synonym">Silurus soldatovi meridionalis</name>
    <dbReference type="NCBI Taxonomy" id="175797"/>
    <lineage>
        <taxon>Eukaryota</taxon>
        <taxon>Metazoa</taxon>
        <taxon>Chordata</taxon>
        <taxon>Craniata</taxon>
        <taxon>Vertebrata</taxon>
        <taxon>Euteleostomi</taxon>
        <taxon>Actinopterygii</taxon>
        <taxon>Neopterygii</taxon>
        <taxon>Teleostei</taxon>
        <taxon>Ostariophysi</taxon>
        <taxon>Siluriformes</taxon>
        <taxon>Siluridae</taxon>
        <taxon>Silurus</taxon>
    </lineage>
</organism>
<feature type="domain" description="RING-type" evidence="15">
    <location>
        <begin position="4733"/>
        <end position="4771"/>
    </location>
</feature>
<evidence type="ECO:0000256" key="4">
    <source>
        <dbReference type="ARBA" id="ARBA00022490"/>
    </source>
</evidence>
<dbReference type="InterPro" id="IPR013083">
    <property type="entry name" value="Znf_RING/FYVE/PHD"/>
</dbReference>
<feature type="compositionally biased region" description="Polar residues" evidence="14">
    <location>
        <begin position="1101"/>
        <end position="1119"/>
    </location>
</feature>
<evidence type="ECO:0000256" key="8">
    <source>
        <dbReference type="ARBA" id="ARBA00022786"/>
    </source>
</evidence>
<dbReference type="EC" id="2.3.2.26" evidence="3"/>
<evidence type="ECO:0000256" key="9">
    <source>
        <dbReference type="ARBA" id="ARBA00022833"/>
    </source>
</evidence>
<dbReference type="PANTHER" id="PTHR22605">
    <property type="entry name" value="RZ-TYPE DOMAIN-CONTAINING PROTEIN"/>
    <property type="match status" value="1"/>
</dbReference>
<dbReference type="FunFam" id="3.40.50.300:FF:000491">
    <property type="entry name" value="E3 ubiquitin-protein ligase RNF213"/>
    <property type="match status" value="1"/>
</dbReference>
<evidence type="ECO:0000256" key="5">
    <source>
        <dbReference type="ARBA" id="ARBA00022679"/>
    </source>
</evidence>
<dbReference type="CDD" id="cd00009">
    <property type="entry name" value="AAA"/>
    <property type="match status" value="1"/>
</dbReference>
<dbReference type="InterPro" id="IPR001841">
    <property type="entry name" value="Znf_RING"/>
</dbReference>
<comment type="caution">
    <text evidence="18">The sequence shown here is derived from an EMBL/GenBank/DDBJ whole genome shotgun (WGS) entry which is preliminary data.</text>
</comment>
<name>A0A8T0A766_SILME</name>
<dbReference type="PANTHER" id="PTHR22605:SF16">
    <property type="entry name" value="E3 UBIQUITIN-PROTEIN LIGASE RNF213"/>
    <property type="match status" value="1"/>
</dbReference>
<dbReference type="SMART" id="SM00382">
    <property type="entry name" value="AAA"/>
    <property type="match status" value="2"/>
</dbReference>
<evidence type="ECO:0000256" key="6">
    <source>
        <dbReference type="ARBA" id="ARBA00022723"/>
    </source>
</evidence>
<keyword evidence="7 12" id="KW-0863">Zinc-finger</keyword>
<dbReference type="PROSITE" id="PS50089">
    <property type="entry name" value="ZF_RING_2"/>
    <property type="match status" value="1"/>
</dbReference>
<dbReference type="SUPFAM" id="SSF56204">
    <property type="entry name" value="Hect, E3 ligase catalytic domain"/>
    <property type="match status" value="1"/>
</dbReference>
<feature type="compositionally biased region" description="Basic and acidic residues" evidence="14">
    <location>
        <begin position="1121"/>
        <end position="1166"/>
    </location>
</feature>
<evidence type="ECO:0000256" key="7">
    <source>
        <dbReference type="ARBA" id="ARBA00022771"/>
    </source>
</evidence>
<evidence type="ECO:0000259" key="17">
    <source>
        <dbReference type="PROSITE" id="PS51981"/>
    </source>
</evidence>
<dbReference type="EMBL" id="JABFDY010000027">
    <property type="protein sequence ID" value="KAF7687728.1"/>
    <property type="molecule type" value="Genomic_DNA"/>
</dbReference>
<feature type="active site" description="Glycyl thioester intermediate" evidence="11">
    <location>
        <position position="1014"/>
    </location>
</feature>
<evidence type="ECO:0000256" key="2">
    <source>
        <dbReference type="ARBA" id="ARBA00004496"/>
    </source>
</evidence>
<feature type="compositionally biased region" description="Basic and acidic residues" evidence="14">
    <location>
        <begin position="5257"/>
        <end position="5266"/>
    </location>
</feature>
<evidence type="ECO:0000256" key="3">
    <source>
        <dbReference type="ARBA" id="ARBA00012485"/>
    </source>
</evidence>
<keyword evidence="4" id="KW-0963">Cytoplasm</keyword>
<feature type="region of interest" description="Disordered" evidence="14">
    <location>
        <begin position="1056"/>
        <end position="1166"/>
    </location>
</feature>
<keyword evidence="9" id="KW-0862">Zinc</keyword>
<evidence type="ECO:0000256" key="14">
    <source>
        <dbReference type="SAM" id="MobiDB-lite"/>
    </source>
</evidence>
<comment type="catalytic activity">
    <reaction evidence="1">
        <text>S-ubiquitinyl-[E2 ubiquitin-conjugating enzyme]-L-cysteine + [acceptor protein]-L-lysine = [E2 ubiquitin-conjugating enzyme]-L-cysteine + N(6)-ubiquitinyl-[acceptor protein]-L-lysine.</text>
        <dbReference type="EC" id="2.3.2.26"/>
    </reaction>
</comment>
<dbReference type="PROSITE" id="PS51981">
    <property type="entry name" value="ZF_RZ"/>
    <property type="match status" value="1"/>
</dbReference>
<dbReference type="FunFam" id="3.30.2160.10:FF:000002">
    <property type="entry name" value="Putative Ubiquitin-protein ligase E3C"/>
    <property type="match status" value="1"/>
</dbReference>
<proteinExistence type="predicted"/>
<feature type="region of interest" description="Disordered" evidence="14">
    <location>
        <begin position="5241"/>
        <end position="5266"/>
    </location>
</feature>
<sequence length="5881" mass="675881">MSEGAAEMFSATQTSKSEFLDKARLAREERKGQKERERAATQIQALVRRFICRCRLQREIRKEVDEFLTAAETGTAKRNALSIFKITRKLLFIFNKDDKLRFEKLCRMILSSMDAENEPKVWYASLALSKDLTIVWLKQIKDVLWLSCEFLKKLKPDILQDNKLVTLYLSMLITFTDTSTWKIVRGKGEALKPALNRICENIMGHLNQKGFYSVLQILLTNGLARSRPSLSKGTLTAIFTLSLRPVLAAHFSDNLLRSFLLHIMSVPAVISHLNTLTPDCVVTIQTHDLMRKFILFLSREEQCLDICVCLEGSHTLCLLGNLIQLGYLNVKVLEQEAGHFVKDLTDMLSYCQRYVSQKKSNLTHWHPVLGWFSQTVDYGLNESMPLVTKQLQYLWGVPVICTLFSDVLSKKLEVQEAASLPPQPSTAQNNLPVKNLFKRAFQKSASVRNILKPVGGKRVDSAEVQKVCSVCVLYKTALTTLTQIRLQILTGLTYLDELLPKLWAFICELGPQGGLKLFLECLNNDTEESKQLLAMLMLFCDCSRHLITILDDIEVYEEQISFKMEELITISSFLNTFVYKMVWDGILENAKGEKLDLFHSVHGWLMVLYERDCRRRFTPDEHWLRKDLKPSLLFQELDKGKKRAQLLLQYIPHVIPHKNRVLLFRNIVTKEKEMLGLVETSSASPHVTHITIRRSRMLEDGYDQLRRLPVNAIKGVIRVKFVNDLGVDEAGIDQDGVFKEFLEEIIKKVFNPALNLFKTTSGNERLYPSPTSCLHENHLQLFEFVGKMLGKALYEGIVVDVPFASFFLSHVLGHHHSSFYSSIDELPSLDSEFYKNLTSIKRYDGDVSDLGLTLSYDEDVMGQLVCHELIPGGKTISVTNENKISYIHLMAHFRMHTQIKEQTGAFIRGFRSIINPEWLHMFSTPEVQRLISGDNAEIDLDDLKKHTVYYGGFHSSHRVIIWLWDILSNDFTPDERAMFLKFVTSCSRPPLVLRGFFTIRKKEPGGRLPTSSTCFNLLKLPNYSKKSILRDKLRYAISMNTGFELSLLRHTAVLQHNRSGESVSDDEIKMDSSEETDTSPEQRVKHNDSELRTEAVRNADTLCTSQGPAGQQQPETPNKGTEVRAEATSESRGETSHDRQEHTTLTGELKDNPFADDVQQDRHQSSQIRDEFVILSAPSAEGIIYPINKPQSEIEYDKTNTIHVKLYAALQKGIGSGSEKLQLVCSNGKKLQLNPIRADGAGQMFTLDFLLHKNDASMFRYKYCLTDTQDKFEKLEYGSQTYKYRTLYRDILEEDKVFYQFDDVCMKPESWFKFMKSTNFDDIRLEFIQSTFTQLMTCTIVDLTDMQTKLAFFHGCLHTRRVCEAKRVKVIFPQDHVKEDLKKAFECAIKEIKDTTPVEFVLAAAILAQYSNINPGEGTLKKLSNIIEKNGLLHVTLANLEESVRRELSEAVHNMFNLVFNKSPNAALWFMALFYVVAPDTGQQLAHRGHRHHQISPRTLSEMIKIHYLVINRQKEFKAAVLDMANLENLDALLKLSLTPEELLLQLIKWQTCNEFSKLHYAVERFALKIKAQLKESSQDESSGIRKTDVQSCLYNALIFLAKSSKDTNWKEPLANVLSALRLLNAFTDYVKHHSVDMTVYASRFSQLMQEMCDCISSQKNKMKLGDWSAVFNIQLPNIWQKAWEEKLKALFTRYLEKKELKDQVKYFLEYSGGCPAMEKCVLVCAQNAINRLVSKSNQKGQRSSLVDLLTSKSPKCGTLMSFIIESKLQGLAWNHEDYLYLLYNEELRDVLSKMQQLQMDKICIGQNQTKLLQKAHMLIEQLIKEMMNKTIPCKLLKTMIEKKKELNHYLLGEKVEAFRRTIKKAEEDFKKIEKLKSKIKVLNDLNQGMPVDVKHLEATLSISLDKEERPLKTIMDMFSEETGSDTHSFNIQAFEKIDVLYKSTYFKKLWRETTKEVKKTEYKESEVIPLDQVCDQIYKPAFEEYQNSFKALKDLSMSLQDLDSKLGKSLSSMSGELNTMADVFSEDKREWIQKTTEHIERYRDVQSAKGNAEVVIELKNNLGLCGDFGGIENLRHMDFDCLHDLTEAVSKLGKQLRNISKESLIFLRELNKCITGGFISWIKEVIKDAGELTAFVELASISAGENTMDIDKVCYFRDSISAALPLIYQLSEESGIKELLKAISKLGLAIESDTKLTNKLKDSCENMEWLRIAYETHGSVERSSLHQATDINRNGLYIIKSPPKAQTRFTLESCITLRCEEISIDGQAAEYRTYSLTELQELLNKLMLITVTVKNREDEITTYIEVLEQIINVGKCFLELHDAGHILFQDWEMIAYCKQTHPVKIWVKFGVTNVEIKGHRPMLVELKGLGESMRGCLFEWLKYTEQKRNTFYYLNYFTAKQLVYLCCSVATFQNEQKNVSTGLLNTLSIIKDNIEESDLQDALTKALKTPVESGGSQGSIELNKFLSEYPETIEYFLQTGIPEEEIKAAIIYCEEVKVAEGYNDSNTIEDYQEIVMQCIDDHQSDEEWVQEWCQKYEMRRDSVLKNQMKFKGGPLTEEVSFSMTEEQISAAFDNLENSDEKIVMLWKTYHNKLSGLVSDKFVDLDVLGETMNHLSKSAEVTIKRNLPFYLHAGKPNLISCKDAEMLPLCLSLYSDADQPLPSYDEILVCTSETTAEEVELLIRRAVQPGGRHEKLYCLLNADKLNHDVSRKLESIFYKTTQETHVQGGMCNSDYRLIIFCDMKAHHSYVATAFDMFKRIVSENPNRKEEIKQDLLHKHQTSSGAENGFAKLNQYDQFQLKSQLVFSEQAGMGKSLYVKNLVKLSEENLKSAGFTHTTIRIHQSQLRTEDIVSRLQNYEDKPMDKVPRIFHFDIPPVVTKGLYTFLLQLFVLRCFQSPDGIIWRCNDSHIYLVEYTKKKPLRFDQQSSEISAHVEEAFLEMLPTVKCFSPEETLRHLEQNKPYHKDCQLMDKTEFRSEAFQRTYQYFKIYRSKQNQLEGFSFIPGSVEDSPKEWLECLFHFCDIKNPSWGELRNFTHFLNSQLNKCEKSIFCSSALKEDLTGFKTFVVKFMMTMSKDFSMRSLKTSDDSDEKVEEAGSEDVALKEFQLRRRWEQQAHPYILFNADNESMTFLGFHIHNLNAVDARTNLIVEEKVIDRTLFNQLKAQKVPFNINFEQMSRVEQLDILGRVLGVKIVEDPDDTYQLTLDNVMKILAIHLRFESDIPVVIMGETGCGKTRLVQFMCDLLRSGKQRRNLIVVRVHGGTTSEVIYKKVREAIGVSKENEVHKLDTVLFFDEANTTEAVNAIKEVMCDKSVNGEQINAPHLKIIAACNPYRKHSKEAIEQLERAGLGYRVRSENTEEKLGQIPMRQLVYRVQPLPPSLTPLVWDFGNLNEHTQELYITQMVKTFFHKEKLCVEHQDLFTKVISASQKHMAELTDECRMVSLRDIERCLKTVMWFYQQRQRLFQEIDSKRENNRSSDDPPVEQLVRSLILAIGVCYLASLENRDEYLARVSEAFSLPRGDILTEIELCKEAFISNVDCPSTVAKNNALKENVFMMVVCMNLRIPLFLVGKPGSSKSLSKTIAAHAMQGKASPKDLFKGYKQAQLASFQCSPHSSPDGIISIFRQCAQFQRNKHLDEYVAVVVLDEIGLAEDSPKMPLKTLHPLLEYGCIDDENPEAFKKVGFIGISNWSLDPAKMNRGILVLRTSPLEEELEKTARDICSSDNEPINEEIGYLIPKLTEFYLKLLKEQKSEFFGLRDFYSLVKLIMSYALEANGRPSDEALTRAVQRNFDGLDSLNALEIFWEIYQGKTKTCDTVSLLRENLHIGTSGFTSRYLLLPTINHAAIQILKSQNIIDISNVEIIFGSGFPHDEEYSQVCRTVNRIKTCMETGRSVVLFNIQSLYESLYDALNQCYVKLGGNYYVDLGLGSHRVKCRVKDEFRLIVIEEKSTVYEQFPTPLLNRLEKHCLEMNNILPEHARQMQAELEEWLNMFVAQDSTKSDQLLTNKKKYDTIVGYTEDTCACVLLQCCPQLVSQELDHDEREEVLQTAKEMLLQCATPDSVLRAPKYMEEKAKEFLEVYFSKQPHGSLIQALKQYRDHKPDGFCLEVSTYSQLLNKKDVEKITKELKITERDSCLFLLNEFYTEQSFTQAVSEFLSNDTGAYKLLLLQSYFNDAKQSQRLLFCVRHSIARIRSSLSGRAAFDIVLLTRLPRISGGCGYTATFGDGWISLHMDELIVTPGFSGDIYELQHKTVSETFKKSLFTATENPDTDDSKMAISKRQDVLVDTHLLMKKSLQKGILQLRDKADNIKRATKRVEILHGLLRNKYTVSDAFIKSLERRIVSFLLEQEQTEDKENWVVAQALSNRFVAEGTSFRHVLWVHLEDSVASALAHILAVIDGDNNLDNLVNDQPSEKTDFWLNVFQGDEWDLLHIPVKTFQGPVSVVSTSGDQTKSRTCQFPFSWALKDRFEQIWSRVINLNGPSARPSKEYLEKFEELIPLSWIKNITKGHEMFSMFSEDLVNISMPSYPHELNKSFSEALTRLTPRLYCNLTGNDPDCVPLPWLYVVNKYMHENHQLFYSLFSQNKDVLTAGEATEALNRVLTGLQPKEHELKDFNSCQEWLKKVKSLSVTVDLILSEDSLVTCHAENAETLITKIRHLWKSTWIIYLLMDHLLQNEQEMEKKLLTFLIRNLIFAWKKLNSEEGSEMESVIEHVIGTLTKCNMKVCNVFKVVCSYCDEDFTENNTAEVECGHMFHISCLKEHNDEQCRTCKKPISRDYKPCGVIAKETFLKVNRFRRKCNSFFVEFMWKFISSKEQLTDNVLNKLLDYVNCKPYTEGTSEKSTLQRYMKPNPAVQSLIIKILLKCGMKETAPQLQRFVEEAVKSKERNTDEIYFMVVRSIEDHIHFSSQGCLINKAIECLGTRGFNESNRNMISEDLHTIAKLRFAITVASDAIRSVLSKEVTVDAEECRHLLRNLQEFLSNTDSPWPKIFLLRNVCETYGFSLVQQLGQTEGFQWIIPSEVLNEQDISTQSVDHFQMYKEMYNKITVDSFKALEDPSHEIAEEFAESTQCFRVCMALAAVRQATHNTTSANNAGSLLSKMRIKSNTDTSWEQLVQICESEFEDCGVSQIVLHTALAAHVSTAPEIKLLNALCFSPGKCKDFYIPTMPNSVNEIQDWVKNWNQDAVNSNGPVDNVKLWACKCGEPVLIGNCGRPWIKSKCASCGSEVGGEQHRAVTGFNEFNNAQGRGRGHNLGDPNSRKEQDSERSLYGAKLQIVRALIHSSMIWGTTEHPEDVQNLIEMPQGAHDVRKHLLHHLQKDLEMLGKTLGKSQQDAEMTVHLFLKYILESSSESNPQLQLTDSEDKRTEWENAVQQRLQAFFQNYEAQLEDAQRYILKMSGMDTLAQIIYSKTPAVENLPTSGVFNILLMWNFEQRMTIQRFSHLIEQKDEEMRSVPVLSQLLKKHADIRHIQYLPQVLSLQQKLMCYFENLDPQCFNNVPMNAFRKDHVADYEQQAFTESAEIMKMLWKYLKAISYIHVPEELKQKDENDLTIVDLLPMERSVARIITKYLVQMQNNLIEITNPTDRKISANELKPSHVITCVPDQDFLTIAISNIDHVVQEDGKHITNYHFKTVERQIIDRYFTEKPMIQDDTLPLFKYDSGTTMRAFFRKVQDKLEPLNTNDRNCIMNEFRFLNEISAALSTLRIVIGFLKLSFPAPEQKLITYLMKDLKLDDRVQTLNLQVLKSSQVKHIQSLWEALSLRQSSLLIEMNQNPFIMIEDQDFHEMFTDQINEIKTILTNITNLDVLITELHYVILNIALRDVRPDWKIIEAFEAFLDIQEINENAIDCLQDLEQMEMRHSISLWKLAVQIKKGLKNTASL</sequence>
<dbReference type="InterPro" id="IPR046439">
    <property type="entry name" value="ZF_RZ_dom"/>
</dbReference>
<protein>
    <recommendedName>
        <fullName evidence="3">HECT-type E3 ubiquitin transferase</fullName>
        <ecNumber evidence="3">2.3.2.26</ecNumber>
    </recommendedName>
</protein>
<evidence type="ECO:0000256" key="13">
    <source>
        <dbReference type="SAM" id="Coils"/>
    </source>
</evidence>
<dbReference type="InterPro" id="IPR027417">
    <property type="entry name" value="P-loop_NTPase"/>
</dbReference>
<dbReference type="SMART" id="SM00015">
    <property type="entry name" value="IQ"/>
    <property type="match status" value="1"/>
</dbReference>
<accession>A0A8T0A766</accession>
<dbReference type="InterPro" id="IPR000569">
    <property type="entry name" value="HECT_dom"/>
</dbReference>
<keyword evidence="8 11" id="KW-0833">Ubl conjugation pathway</keyword>
<keyword evidence="5" id="KW-0808">Transferase</keyword>
<dbReference type="PROSITE" id="PS50237">
    <property type="entry name" value="HECT"/>
    <property type="match status" value="1"/>
</dbReference>
<dbReference type="InterPro" id="IPR035983">
    <property type="entry name" value="Hect_E3_ubiquitin_ligase"/>
</dbReference>
<dbReference type="PROSITE" id="PS50096">
    <property type="entry name" value="IQ"/>
    <property type="match status" value="1"/>
</dbReference>
<keyword evidence="19" id="KW-1185">Reference proteome</keyword>
<gene>
    <name evidence="18" type="ORF">HF521_014956</name>
</gene>
<dbReference type="SUPFAM" id="SSF57850">
    <property type="entry name" value="RING/U-box"/>
    <property type="match status" value="1"/>
</dbReference>
<evidence type="ECO:0000256" key="11">
    <source>
        <dbReference type="PROSITE-ProRule" id="PRU00104"/>
    </source>
</evidence>
<dbReference type="GO" id="GO:0016887">
    <property type="term" value="F:ATP hydrolysis activity"/>
    <property type="evidence" value="ECO:0007669"/>
    <property type="project" value="InterPro"/>
</dbReference>
<feature type="compositionally biased region" description="Basic and acidic residues" evidence="14">
    <location>
        <begin position="1080"/>
        <end position="1097"/>
    </location>
</feature>
<evidence type="ECO:0000256" key="1">
    <source>
        <dbReference type="ARBA" id="ARBA00000885"/>
    </source>
</evidence>
<keyword evidence="10" id="KW-0391">Immunity</keyword>
<dbReference type="SUPFAM" id="SSF52540">
    <property type="entry name" value="P-loop containing nucleoside triphosphate hydrolases"/>
    <property type="match status" value="2"/>
</dbReference>
<evidence type="ECO:0000259" key="15">
    <source>
        <dbReference type="PROSITE" id="PS50089"/>
    </source>
</evidence>
<dbReference type="GO" id="GO:0002376">
    <property type="term" value="P:immune system process"/>
    <property type="evidence" value="ECO:0007669"/>
    <property type="project" value="UniProtKB-KW"/>
</dbReference>
<evidence type="ECO:0000256" key="12">
    <source>
        <dbReference type="PROSITE-ProRule" id="PRU00175"/>
    </source>
</evidence>
<evidence type="ECO:0000256" key="10">
    <source>
        <dbReference type="ARBA" id="ARBA00022859"/>
    </source>
</evidence>
<dbReference type="SMART" id="SM00119">
    <property type="entry name" value="HECTc"/>
    <property type="match status" value="1"/>
</dbReference>
<feature type="domain" description="RZ-type" evidence="17">
    <location>
        <begin position="5177"/>
        <end position="5250"/>
    </location>
</feature>
<dbReference type="Gene3D" id="3.30.40.10">
    <property type="entry name" value="Zinc/RING finger domain, C3HC4 (zinc finger)"/>
    <property type="match status" value="1"/>
</dbReference>
<feature type="domain" description="HECT" evidence="16">
    <location>
        <begin position="713"/>
        <end position="1046"/>
    </location>
</feature>
<keyword evidence="13" id="KW-0175">Coiled coil</keyword>
<feature type="coiled-coil region" evidence="13">
    <location>
        <begin position="4293"/>
        <end position="4355"/>
    </location>
</feature>
<evidence type="ECO:0000313" key="19">
    <source>
        <dbReference type="Proteomes" id="UP000606274"/>
    </source>
</evidence>
<comment type="subcellular location">
    <subcellularLocation>
        <location evidence="2">Cytoplasm</location>
    </subcellularLocation>
</comment>
<dbReference type="Pfam" id="PF00632">
    <property type="entry name" value="HECT"/>
    <property type="match status" value="1"/>
</dbReference>
<dbReference type="GO" id="GO:0061630">
    <property type="term" value="F:ubiquitin protein ligase activity"/>
    <property type="evidence" value="ECO:0007669"/>
    <property type="project" value="UniProtKB-EC"/>
</dbReference>
<dbReference type="GO" id="GO:0008270">
    <property type="term" value="F:zinc ion binding"/>
    <property type="evidence" value="ECO:0007669"/>
    <property type="project" value="UniProtKB-KW"/>
</dbReference>
<dbReference type="InterPro" id="IPR031248">
    <property type="entry name" value="RNF213"/>
</dbReference>
<dbReference type="Gene3D" id="3.90.1750.10">
    <property type="entry name" value="Hect, E3 ligase catalytic domains"/>
    <property type="match status" value="1"/>
</dbReference>
<reference evidence="18" key="1">
    <citation type="submission" date="2020-08" db="EMBL/GenBank/DDBJ databases">
        <title>Chromosome-level assembly of Southern catfish (Silurus meridionalis) provides insights into visual adaptation to the nocturnal and benthic lifestyles.</title>
        <authorList>
            <person name="Zhang Y."/>
            <person name="Wang D."/>
            <person name="Peng Z."/>
        </authorList>
    </citation>
    <scope>NUCLEOTIDE SEQUENCE</scope>
    <source>
        <strain evidence="18">SWU-2019-XX</strain>
        <tissue evidence="18">Muscle</tissue>
    </source>
</reference>
<dbReference type="Gene3D" id="3.40.50.300">
    <property type="entry name" value="P-loop containing nucleotide triphosphate hydrolases"/>
    <property type="match status" value="2"/>
</dbReference>
<dbReference type="Gene3D" id="3.30.2160.10">
    <property type="entry name" value="Hect, E3 ligase catalytic domain"/>
    <property type="match status" value="1"/>
</dbReference>
<evidence type="ECO:0000313" key="18">
    <source>
        <dbReference type="EMBL" id="KAF7687728.1"/>
    </source>
</evidence>
<dbReference type="InterPro" id="IPR003593">
    <property type="entry name" value="AAA+_ATPase"/>
</dbReference>
<dbReference type="Gene3D" id="3.30.2410.10">
    <property type="entry name" value="Hect, E3 ligase catalytic domain"/>
    <property type="match status" value="1"/>
</dbReference>
<dbReference type="GO" id="GO:0005737">
    <property type="term" value="C:cytoplasm"/>
    <property type="evidence" value="ECO:0007669"/>
    <property type="project" value="UniProtKB-SubCell"/>
</dbReference>
<dbReference type="InterPro" id="IPR000048">
    <property type="entry name" value="IQ_motif_EF-hand-BS"/>
</dbReference>